<dbReference type="GO" id="GO:0009086">
    <property type="term" value="P:methionine biosynthetic process"/>
    <property type="evidence" value="ECO:0007669"/>
    <property type="project" value="UniProtKB-KW"/>
</dbReference>
<dbReference type="PANTHER" id="PTHR23418">
    <property type="entry name" value="ACIREDUCTONE DIOXYGENASE"/>
    <property type="match status" value="1"/>
</dbReference>
<evidence type="ECO:0000256" key="1">
    <source>
        <dbReference type="ARBA" id="ARBA00000428"/>
    </source>
</evidence>
<dbReference type="EC" id="1.13.11.54" evidence="10"/>
<gene>
    <name evidence="11" type="ORF">CALMAC_LOCUS19406</name>
</gene>
<evidence type="ECO:0000313" key="11">
    <source>
        <dbReference type="EMBL" id="VEN62254.1"/>
    </source>
</evidence>
<comment type="cofactor">
    <cofactor evidence="2">
        <name>Fe(2+)</name>
        <dbReference type="ChEBI" id="CHEBI:29033"/>
    </cofactor>
</comment>
<keyword evidence="12" id="KW-1185">Reference proteome</keyword>
<dbReference type="SUPFAM" id="SSF51182">
    <property type="entry name" value="RmlC-like cupins"/>
    <property type="match status" value="1"/>
</dbReference>
<evidence type="ECO:0000256" key="5">
    <source>
        <dbReference type="ARBA" id="ARBA00022723"/>
    </source>
</evidence>
<keyword evidence="5" id="KW-0479">Metal-binding</keyword>
<evidence type="ECO:0000256" key="10">
    <source>
        <dbReference type="ARBA" id="ARBA00039005"/>
    </source>
</evidence>
<dbReference type="InterPro" id="IPR011051">
    <property type="entry name" value="RmlC_Cupin_sf"/>
</dbReference>
<dbReference type="PANTHER" id="PTHR23418:SF0">
    <property type="entry name" value="ACIREDUCTONE DIOXYGENASE"/>
    <property type="match status" value="1"/>
</dbReference>
<dbReference type="GO" id="GO:0046872">
    <property type="term" value="F:metal ion binding"/>
    <property type="evidence" value="ECO:0007669"/>
    <property type="project" value="UniProtKB-KW"/>
</dbReference>
<evidence type="ECO:0000256" key="9">
    <source>
        <dbReference type="ARBA" id="ARBA00023167"/>
    </source>
</evidence>
<keyword evidence="7" id="KW-0560">Oxidoreductase</keyword>
<evidence type="ECO:0000256" key="2">
    <source>
        <dbReference type="ARBA" id="ARBA00001954"/>
    </source>
</evidence>
<dbReference type="AlphaFoldDB" id="A0A653DPU4"/>
<evidence type="ECO:0000256" key="4">
    <source>
        <dbReference type="ARBA" id="ARBA00022605"/>
    </source>
</evidence>
<evidence type="ECO:0000256" key="7">
    <source>
        <dbReference type="ARBA" id="ARBA00023002"/>
    </source>
</evidence>
<name>A0A653DPU4_CALMS</name>
<accession>A0A653DPU4</accession>
<dbReference type="Gene3D" id="2.60.120.10">
    <property type="entry name" value="Jelly Rolls"/>
    <property type="match status" value="1"/>
</dbReference>
<comment type="catalytic activity">
    <reaction evidence="1">
        <text>1,2-dihydroxy-5-(methylsulfanyl)pent-1-en-3-one + O2 = 4-methylsulfanyl-2-oxobutanoate + formate + 2 H(+)</text>
        <dbReference type="Rhea" id="RHEA:24504"/>
        <dbReference type="ChEBI" id="CHEBI:15378"/>
        <dbReference type="ChEBI" id="CHEBI:15379"/>
        <dbReference type="ChEBI" id="CHEBI:15740"/>
        <dbReference type="ChEBI" id="CHEBI:16723"/>
        <dbReference type="ChEBI" id="CHEBI:49252"/>
        <dbReference type="EC" id="1.13.11.54"/>
    </reaction>
</comment>
<dbReference type="EMBL" id="CAACVG010013700">
    <property type="protein sequence ID" value="VEN62254.1"/>
    <property type="molecule type" value="Genomic_DNA"/>
</dbReference>
<organism evidence="11 12">
    <name type="scientific">Callosobruchus maculatus</name>
    <name type="common">Southern cowpea weevil</name>
    <name type="synonym">Pulse bruchid</name>
    <dbReference type="NCBI Taxonomy" id="64391"/>
    <lineage>
        <taxon>Eukaryota</taxon>
        <taxon>Metazoa</taxon>
        <taxon>Ecdysozoa</taxon>
        <taxon>Arthropoda</taxon>
        <taxon>Hexapoda</taxon>
        <taxon>Insecta</taxon>
        <taxon>Pterygota</taxon>
        <taxon>Neoptera</taxon>
        <taxon>Endopterygota</taxon>
        <taxon>Coleoptera</taxon>
        <taxon>Polyphaga</taxon>
        <taxon>Cucujiformia</taxon>
        <taxon>Chrysomeloidea</taxon>
        <taxon>Chrysomelidae</taxon>
        <taxon>Bruchinae</taxon>
        <taxon>Bruchini</taxon>
        <taxon>Callosobruchus</taxon>
    </lineage>
</organism>
<sequence>MVRAWFVDEDPKDPRAEHHRIPPKFVSLEELYRTTGVEYFQVDPKNFQLDNTFRKLIEERGNQGIQDIDDLDPNDLKVLYVEHFHTYDEFRICLEGCGYYDIRDKFDEWIRVEILPGDLLVIPGGCYHRFTVDKNGNYRGVRILKDGVYQAHIRPSDQLRCRKEYVKKLYNGAYENRYSREEEEGVKIFDAAEQNAKA</sequence>
<dbReference type="Pfam" id="PF03079">
    <property type="entry name" value="ARD"/>
    <property type="match status" value="1"/>
</dbReference>
<dbReference type="InterPro" id="IPR014710">
    <property type="entry name" value="RmlC-like_jellyroll"/>
</dbReference>
<keyword evidence="4" id="KW-0028">Amino-acid biosynthesis</keyword>
<protein>
    <recommendedName>
        <fullName evidence="10">acireductone dioxygenase (Fe(2+)-requiring)</fullName>
        <ecNumber evidence="10">1.13.11.54</ecNumber>
    </recommendedName>
</protein>
<evidence type="ECO:0000256" key="6">
    <source>
        <dbReference type="ARBA" id="ARBA00022964"/>
    </source>
</evidence>
<keyword evidence="8" id="KW-0408">Iron</keyword>
<keyword evidence="6" id="KW-0223">Dioxygenase</keyword>
<proteinExistence type="predicted"/>
<evidence type="ECO:0000256" key="3">
    <source>
        <dbReference type="ARBA" id="ARBA00022596"/>
    </source>
</evidence>
<dbReference type="OrthoDB" id="1867259at2759"/>
<dbReference type="GO" id="GO:0010309">
    <property type="term" value="F:acireductone dioxygenase [iron(II)-requiring] activity"/>
    <property type="evidence" value="ECO:0007669"/>
    <property type="project" value="UniProtKB-EC"/>
</dbReference>
<evidence type="ECO:0000313" key="12">
    <source>
        <dbReference type="Proteomes" id="UP000410492"/>
    </source>
</evidence>
<reference evidence="11 12" key="1">
    <citation type="submission" date="2019-01" db="EMBL/GenBank/DDBJ databases">
        <authorList>
            <person name="Sayadi A."/>
        </authorList>
    </citation>
    <scope>NUCLEOTIDE SEQUENCE [LARGE SCALE GENOMIC DNA]</scope>
</reference>
<keyword evidence="3" id="KW-0533">Nickel</keyword>
<dbReference type="CDD" id="cd02232">
    <property type="entry name" value="cupin_ARD"/>
    <property type="match status" value="1"/>
</dbReference>
<dbReference type="InterPro" id="IPR004313">
    <property type="entry name" value="ARD"/>
</dbReference>
<keyword evidence="9" id="KW-0486">Methionine biosynthesis</keyword>
<evidence type="ECO:0000256" key="8">
    <source>
        <dbReference type="ARBA" id="ARBA00023004"/>
    </source>
</evidence>
<dbReference type="Proteomes" id="UP000410492">
    <property type="component" value="Unassembled WGS sequence"/>
</dbReference>